<dbReference type="OrthoDB" id="3791308at2759"/>
<dbReference type="PANTHER" id="PTHR10039">
    <property type="entry name" value="AMELOGENIN"/>
    <property type="match status" value="1"/>
</dbReference>
<evidence type="ECO:0000259" key="2">
    <source>
        <dbReference type="Pfam" id="PF24883"/>
    </source>
</evidence>
<protein>
    <recommendedName>
        <fullName evidence="2">Nephrocystin 3-like N-terminal domain-containing protein</fullName>
    </recommendedName>
</protein>
<dbReference type="InterPro" id="IPR027417">
    <property type="entry name" value="P-loop_NTPase"/>
</dbReference>
<evidence type="ECO:0000313" key="3">
    <source>
        <dbReference type="EMBL" id="KAF2177895.1"/>
    </source>
</evidence>
<dbReference type="Proteomes" id="UP000800200">
    <property type="component" value="Unassembled WGS sequence"/>
</dbReference>
<dbReference type="EMBL" id="ML994681">
    <property type="protein sequence ID" value="KAF2177895.1"/>
    <property type="molecule type" value="Genomic_DNA"/>
</dbReference>
<reference evidence="3" key="1">
    <citation type="journal article" date="2020" name="Stud. Mycol.">
        <title>101 Dothideomycetes genomes: a test case for predicting lifestyles and emergence of pathogens.</title>
        <authorList>
            <person name="Haridas S."/>
            <person name="Albert R."/>
            <person name="Binder M."/>
            <person name="Bloem J."/>
            <person name="Labutti K."/>
            <person name="Salamov A."/>
            <person name="Andreopoulos B."/>
            <person name="Baker S."/>
            <person name="Barry K."/>
            <person name="Bills G."/>
            <person name="Bluhm B."/>
            <person name="Cannon C."/>
            <person name="Castanera R."/>
            <person name="Culley D."/>
            <person name="Daum C."/>
            <person name="Ezra D."/>
            <person name="Gonzalez J."/>
            <person name="Henrissat B."/>
            <person name="Kuo A."/>
            <person name="Liang C."/>
            <person name="Lipzen A."/>
            <person name="Lutzoni F."/>
            <person name="Magnuson J."/>
            <person name="Mondo S."/>
            <person name="Nolan M."/>
            <person name="Ohm R."/>
            <person name="Pangilinan J."/>
            <person name="Park H.-J."/>
            <person name="Ramirez L."/>
            <person name="Alfaro M."/>
            <person name="Sun H."/>
            <person name="Tritt A."/>
            <person name="Yoshinaga Y."/>
            <person name="Zwiers L.-H."/>
            <person name="Turgeon B."/>
            <person name="Goodwin S."/>
            <person name="Spatafora J."/>
            <person name="Crous P."/>
            <person name="Grigoriev I."/>
        </authorList>
    </citation>
    <scope>NUCLEOTIDE SEQUENCE</scope>
    <source>
        <strain evidence="3">CBS 207.26</strain>
    </source>
</reference>
<evidence type="ECO:0000256" key="1">
    <source>
        <dbReference type="ARBA" id="ARBA00022737"/>
    </source>
</evidence>
<evidence type="ECO:0000313" key="4">
    <source>
        <dbReference type="Proteomes" id="UP000800200"/>
    </source>
</evidence>
<accession>A0A6A6DFH3</accession>
<keyword evidence="4" id="KW-1185">Reference proteome</keyword>
<name>A0A6A6DFH3_9PEZI</name>
<gene>
    <name evidence="3" type="ORF">K469DRAFT_696285</name>
</gene>
<organism evidence="3 4">
    <name type="scientific">Zopfia rhizophila CBS 207.26</name>
    <dbReference type="NCBI Taxonomy" id="1314779"/>
    <lineage>
        <taxon>Eukaryota</taxon>
        <taxon>Fungi</taxon>
        <taxon>Dikarya</taxon>
        <taxon>Ascomycota</taxon>
        <taxon>Pezizomycotina</taxon>
        <taxon>Dothideomycetes</taxon>
        <taxon>Dothideomycetes incertae sedis</taxon>
        <taxon>Zopfiaceae</taxon>
        <taxon>Zopfia</taxon>
    </lineage>
</organism>
<sequence>MHRGVVAAQIQVFLCVSVGSIRGTDFEKVLANERELKNNQKKLQDVVQKMTEKEKENAQKVHIESRASTVARLRQWIHPPEFALEFENALATREEGTAEWLFSDPTFVAWKSRNATGGPRWSKDMVLWIHGNPGSGKTILAASTVQELRHDLDENICYFFFRANDPDYEKSEDAYRSILAQTLQFHHNDPCLLDKFAFMLEEQSCGQSKVSAREALDMIKLCATDGYIQCILLDGVDECTDWHKLVNASSGLPAALFASATKLLLYGRPHLGAQPLLSQCTAVEVGDSTSKDIDILIRRRLECFVDEGLLPRDVNVTELCCRLHTGADSMILWAHLMLEYLSSYALTTSKRIDIIRSVTLPEGLDKMYDRIVETLLNKASVEQQLSVWFLMWLSFSSRPLSAAELRVTTMLIDVEEPARAADFTNFELTVISTCASLVEKSQMLDSVQQKIVPCYRLIHLSAHEYFRTRFSKKAQQFMLTPFDAHHKLASCCLQYLCYLGPMKCLENVDGQSLEAASFDERFPFCAYASLYWTHHLLEAEEMIKDEQKTSFAGTTSPSSDRLLNDLLPTITQFLARSELLSAYIQSRYTFRDSSGEQCVMREWAERVLQRYASSKQSVEAAQILQDLYDFAAYLDLLDREWGTKLSLSPSLIWHEVTAFTPCRFFPHNETRLYPLISPNGRHPNLSSKPFSQISEVNKEQNLLSILTIWPSRYTH</sequence>
<dbReference type="InterPro" id="IPR056884">
    <property type="entry name" value="NPHP3-like_N"/>
</dbReference>
<dbReference type="Pfam" id="PF24883">
    <property type="entry name" value="NPHP3_N"/>
    <property type="match status" value="1"/>
</dbReference>
<dbReference type="Gene3D" id="3.40.50.300">
    <property type="entry name" value="P-loop containing nucleotide triphosphate hydrolases"/>
    <property type="match status" value="1"/>
</dbReference>
<dbReference type="PANTHER" id="PTHR10039:SF15">
    <property type="entry name" value="NACHT DOMAIN-CONTAINING PROTEIN"/>
    <property type="match status" value="1"/>
</dbReference>
<dbReference type="AlphaFoldDB" id="A0A6A6DFH3"/>
<feature type="domain" description="Nephrocystin 3-like N-terminal" evidence="2">
    <location>
        <begin position="96"/>
        <end position="250"/>
    </location>
</feature>
<dbReference type="SUPFAM" id="SSF52540">
    <property type="entry name" value="P-loop containing nucleoside triphosphate hydrolases"/>
    <property type="match status" value="1"/>
</dbReference>
<proteinExistence type="predicted"/>
<keyword evidence="1" id="KW-0677">Repeat</keyword>